<dbReference type="GO" id="GO:0016853">
    <property type="term" value="F:isomerase activity"/>
    <property type="evidence" value="ECO:0007669"/>
    <property type="project" value="UniProtKB-KW"/>
</dbReference>
<accession>A0A7W6F8P4</accession>
<organism evidence="3 4">
    <name type="scientific">Methylobacterium brachythecii</name>
    <dbReference type="NCBI Taxonomy" id="1176177"/>
    <lineage>
        <taxon>Bacteria</taxon>
        <taxon>Pseudomonadati</taxon>
        <taxon>Pseudomonadota</taxon>
        <taxon>Alphaproteobacteria</taxon>
        <taxon>Hyphomicrobiales</taxon>
        <taxon>Methylobacteriaceae</taxon>
        <taxon>Methylobacterium</taxon>
    </lineage>
</organism>
<evidence type="ECO:0000313" key="4">
    <source>
        <dbReference type="Proteomes" id="UP000517759"/>
    </source>
</evidence>
<evidence type="ECO:0000313" key="2">
    <source>
        <dbReference type="EMBL" id="GLS45029.1"/>
    </source>
</evidence>
<comment type="caution">
    <text evidence="3">The sequence shown here is derived from an EMBL/GenBank/DDBJ whole genome shotgun (WGS) entry which is preliminary data.</text>
</comment>
<evidence type="ECO:0000256" key="1">
    <source>
        <dbReference type="SAM" id="MobiDB-lite"/>
    </source>
</evidence>
<protein>
    <submittedName>
        <fullName evidence="3">Topoisomerase IA-like protein</fullName>
    </submittedName>
</protein>
<dbReference type="EMBL" id="JACIDN010000008">
    <property type="protein sequence ID" value="MBB3904625.1"/>
    <property type="molecule type" value="Genomic_DNA"/>
</dbReference>
<dbReference type="RefSeq" id="WP_183508646.1">
    <property type="nucleotide sequence ID" value="NZ_BSPG01000017.1"/>
</dbReference>
<dbReference type="Proteomes" id="UP001156881">
    <property type="component" value="Unassembled WGS sequence"/>
</dbReference>
<dbReference type="Pfam" id="PF11154">
    <property type="entry name" value="DUF2934"/>
    <property type="match status" value="1"/>
</dbReference>
<reference evidence="2" key="4">
    <citation type="submission" date="2023-01" db="EMBL/GenBank/DDBJ databases">
        <title>Draft genome sequence of Methylobacterium brachythecii strain NBRC 107710.</title>
        <authorList>
            <person name="Sun Q."/>
            <person name="Mori K."/>
        </authorList>
    </citation>
    <scope>NUCLEOTIDE SEQUENCE</scope>
    <source>
        <strain evidence="2">NBRC 107710</strain>
    </source>
</reference>
<dbReference type="InterPro" id="IPR021327">
    <property type="entry name" value="DUF2934"/>
</dbReference>
<reference evidence="3 4" key="3">
    <citation type="submission" date="2020-08" db="EMBL/GenBank/DDBJ databases">
        <title>Genomic Encyclopedia of Type Strains, Phase IV (KMG-IV): sequencing the most valuable type-strain genomes for metagenomic binning, comparative biology and taxonomic classification.</title>
        <authorList>
            <person name="Goeker M."/>
        </authorList>
    </citation>
    <scope>NUCLEOTIDE SEQUENCE [LARGE SCALE GENOMIC DNA]</scope>
    <source>
        <strain evidence="3 4">DSM 24105</strain>
    </source>
</reference>
<proteinExistence type="predicted"/>
<evidence type="ECO:0000313" key="3">
    <source>
        <dbReference type="EMBL" id="MBB3904625.1"/>
    </source>
</evidence>
<reference evidence="2" key="1">
    <citation type="journal article" date="2014" name="Int. J. Syst. Evol. Microbiol.">
        <title>Complete genome of a new Firmicutes species belonging to the dominant human colonic microbiota ('Ruminococcus bicirculans') reveals two chromosomes and a selective capacity to utilize plant glucans.</title>
        <authorList>
            <consortium name="NISC Comparative Sequencing Program"/>
            <person name="Wegmann U."/>
            <person name="Louis P."/>
            <person name="Goesmann A."/>
            <person name="Henrissat B."/>
            <person name="Duncan S.H."/>
            <person name="Flint H.J."/>
        </authorList>
    </citation>
    <scope>NUCLEOTIDE SEQUENCE</scope>
    <source>
        <strain evidence="2">NBRC 107710</strain>
    </source>
</reference>
<dbReference type="AlphaFoldDB" id="A0A7W6F8P4"/>
<feature type="compositionally biased region" description="Low complexity" evidence="1">
    <location>
        <begin position="59"/>
        <end position="80"/>
    </location>
</feature>
<name>A0A7W6F8P4_9HYPH</name>
<dbReference type="Proteomes" id="UP000517759">
    <property type="component" value="Unassembled WGS sequence"/>
</dbReference>
<sequence>MDTIEHRVRERAYYIWEGEGRVVGRAEAHWIQAEIEIAAAGVETAAAAEASVKKAPARAKAPAKAAAAKSAPKAAAAKAPAKPKKAPRSSEAGIALH</sequence>
<reference evidence="5" key="2">
    <citation type="journal article" date="2019" name="Int. J. Syst. Evol. Microbiol.">
        <title>The Global Catalogue of Microorganisms (GCM) 10K type strain sequencing project: providing services to taxonomists for standard genome sequencing and annotation.</title>
        <authorList>
            <consortium name="The Broad Institute Genomics Platform"/>
            <consortium name="The Broad Institute Genome Sequencing Center for Infectious Disease"/>
            <person name="Wu L."/>
            <person name="Ma J."/>
        </authorList>
    </citation>
    <scope>NUCLEOTIDE SEQUENCE [LARGE SCALE GENOMIC DNA]</scope>
    <source>
        <strain evidence="5">NBRC 107710</strain>
    </source>
</reference>
<evidence type="ECO:0000313" key="5">
    <source>
        <dbReference type="Proteomes" id="UP001156881"/>
    </source>
</evidence>
<keyword evidence="5" id="KW-1185">Reference proteome</keyword>
<feature type="region of interest" description="Disordered" evidence="1">
    <location>
        <begin position="59"/>
        <end position="97"/>
    </location>
</feature>
<keyword evidence="3" id="KW-0413">Isomerase</keyword>
<gene>
    <name evidence="2" type="ORF">GCM10007884_30180</name>
    <name evidence="3" type="ORF">GGR33_004148</name>
</gene>
<dbReference type="EMBL" id="BSPG01000017">
    <property type="protein sequence ID" value="GLS45029.1"/>
    <property type="molecule type" value="Genomic_DNA"/>
</dbReference>